<dbReference type="AlphaFoldDB" id="A0ABD1ZTK7"/>
<sequence>MAVGHRRERARERMREPEQAGVAGSRVTVAGQLTRVWQYRVGGGGGEGGGGDGDGVGIGIGVGVGGDGGFMNEPATGNACRKNFHLSTRLSLITSKLKTFR</sequence>
<accession>A0ABD1ZTK7</accession>
<gene>
    <name evidence="2" type="ORF">V1478_018722</name>
</gene>
<evidence type="ECO:0000256" key="1">
    <source>
        <dbReference type="SAM" id="MobiDB-lite"/>
    </source>
</evidence>
<feature type="region of interest" description="Disordered" evidence="1">
    <location>
        <begin position="1"/>
        <end position="24"/>
    </location>
</feature>
<evidence type="ECO:0000313" key="2">
    <source>
        <dbReference type="EMBL" id="KAL2711701.1"/>
    </source>
</evidence>
<dbReference type="Proteomes" id="UP001607302">
    <property type="component" value="Unassembled WGS sequence"/>
</dbReference>
<comment type="caution">
    <text evidence="2">The sequence shown here is derived from an EMBL/GenBank/DDBJ whole genome shotgun (WGS) entry which is preliminary data.</text>
</comment>
<evidence type="ECO:0000313" key="3">
    <source>
        <dbReference type="Proteomes" id="UP001607302"/>
    </source>
</evidence>
<name>A0ABD1ZTK7_VESSQ</name>
<keyword evidence="3" id="KW-1185">Reference proteome</keyword>
<reference evidence="2 3" key="1">
    <citation type="journal article" date="2024" name="Ann. Entomol. Soc. Am.">
        <title>Genomic analyses of the southern and eastern yellowjacket wasps (Hymenoptera: Vespidae) reveal evolutionary signatures of social life.</title>
        <authorList>
            <person name="Catto M.A."/>
            <person name="Caine P.B."/>
            <person name="Orr S.E."/>
            <person name="Hunt B.G."/>
            <person name="Goodisman M.A.D."/>
        </authorList>
    </citation>
    <scope>NUCLEOTIDE SEQUENCE [LARGE SCALE GENOMIC DNA]</scope>
    <source>
        <strain evidence="2">233</strain>
        <tissue evidence="2">Head and thorax</tissue>
    </source>
</reference>
<feature type="compositionally biased region" description="Basic and acidic residues" evidence="1">
    <location>
        <begin position="9"/>
        <end position="18"/>
    </location>
</feature>
<protein>
    <submittedName>
        <fullName evidence="2">Uncharacterized protein</fullName>
    </submittedName>
</protein>
<proteinExistence type="predicted"/>
<dbReference type="EMBL" id="JAUDFV010000173">
    <property type="protein sequence ID" value="KAL2711701.1"/>
    <property type="molecule type" value="Genomic_DNA"/>
</dbReference>
<organism evidence="2 3">
    <name type="scientific">Vespula squamosa</name>
    <name type="common">Southern yellow jacket</name>
    <name type="synonym">Wasp</name>
    <dbReference type="NCBI Taxonomy" id="30214"/>
    <lineage>
        <taxon>Eukaryota</taxon>
        <taxon>Metazoa</taxon>
        <taxon>Ecdysozoa</taxon>
        <taxon>Arthropoda</taxon>
        <taxon>Hexapoda</taxon>
        <taxon>Insecta</taxon>
        <taxon>Pterygota</taxon>
        <taxon>Neoptera</taxon>
        <taxon>Endopterygota</taxon>
        <taxon>Hymenoptera</taxon>
        <taxon>Apocrita</taxon>
        <taxon>Aculeata</taxon>
        <taxon>Vespoidea</taxon>
        <taxon>Vespidae</taxon>
        <taxon>Vespinae</taxon>
        <taxon>Vespula</taxon>
    </lineage>
</organism>